<protein>
    <recommendedName>
        <fullName evidence="2">site-specific DNA-methyltransferase (adenine-specific)</fullName>
        <ecNumber evidence="2">2.1.1.72</ecNumber>
    </recommendedName>
</protein>
<comment type="caution">
    <text evidence="8">The sequence shown here is derived from an EMBL/GenBank/DDBJ whole genome shotgun (WGS) entry which is preliminary data.</text>
</comment>
<dbReference type="InterPro" id="IPR036086">
    <property type="entry name" value="ParB/Sulfiredoxin_sf"/>
</dbReference>
<dbReference type="SUPFAM" id="SSF53335">
    <property type="entry name" value="S-adenosyl-L-methionine-dependent methyltransferases"/>
    <property type="match status" value="1"/>
</dbReference>
<proteinExistence type="inferred from homology"/>
<keyword evidence="5" id="KW-0949">S-adenosyl-L-methionine</keyword>
<dbReference type="InterPro" id="IPR015840">
    <property type="entry name" value="DNA_MeTrfase_ParB"/>
</dbReference>
<dbReference type="RefSeq" id="WP_215338720.1">
    <property type="nucleotide sequence ID" value="NZ_JAGSGD010000001.1"/>
</dbReference>
<reference evidence="8" key="1">
    <citation type="submission" date="2021-04" db="EMBL/GenBank/DDBJ databases">
        <title>Draft genome assembly of strain Phenylobacterium sp. 20VBR1 using MiniION and Illumina platforms.</title>
        <authorList>
            <person name="Thomas F.A."/>
            <person name="Krishnan K.P."/>
            <person name="Sinha R.K."/>
        </authorList>
    </citation>
    <scope>NUCLEOTIDE SEQUENCE</scope>
    <source>
        <strain evidence="8">20VBR1</strain>
    </source>
</reference>
<dbReference type="EC" id="2.1.1.72" evidence="2"/>
<dbReference type="PIRSF" id="PIRSF036758">
    <property type="entry name" value="Aden_M_ParB"/>
    <property type="match status" value="1"/>
</dbReference>
<dbReference type="InterPro" id="IPR002052">
    <property type="entry name" value="DNA_methylase_N6_adenine_CS"/>
</dbReference>
<keyword evidence="9" id="KW-1185">Reference proteome</keyword>
<keyword evidence="4" id="KW-0808">Transferase</keyword>
<dbReference type="SUPFAM" id="SSF110849">
    <property type="entry name" value="ParB/Sulfiredoxin"/>
    <property type="match status" value="1"/>
</dbReference>
<feature type="domain" description="ParB-like N-terminal" evidence="7">
    <location>
        <begin position="15"/>
        <end position="101"/>
    </location>
</feature>
<dbReference type="AlphaFoldDB" id="A0A941CY55"/>
<evidence type="ECO:0000256" key="2">
    <source>
        <dbReference type="ARBA" id="ARBA00011900"/>
    </source>
</evidence>
<dbReference type="Pfam" id="PF01555">
    <property type="entry name" value="N6_N4_Mtase"/>
    <property type="match status" value="1"/>
</dbReference>
<evidence type="ECO:0000259" key="7">
    <source>
        <dbReference type="SMART" id="SM00470"/>
    </source>
</evidence>
<name>A0A941CY55_9CAUL</name>
<evidence type="ECO:0000256" key="3">
    <source>
        <dbReference type="ARBA" id="ARBA00022603"/>
    </source>
</evidence>
<dbReference type="PRINTS" id="PR00506">
    <property type="entry name" value="D21N6MTFRASE"/>
</dbReference>
<evidence type="ECO:0000256" key="4">
    <source>
        <dbReference type="ARBA" id="ARBA00022679"/>
    </source>
</evidence>
<evidence type="ECO:0000256" key="5">
    <source>
        <dbReference type="ARBA" id="ARBA00022691"/>
    </source>
</evidence>
<dbReference type="InterPro" id="IPR002941">
    <property type="entry name" value="DNA_methylase_N4/N6"/>
</dbReference>
<evidence type="ECO:0000256" key="1">
    <source>
        <dbReference type="ARBA" id="ARBA00006594"/>
    </source>
</evidence>
<dbReference type="EMBL" id="JAGSGD010000001">
    <property type="protein sequence ID" value="MBR7618785.1"/>
    <property type="molecule type" value="Genomic_DNA"/>
</dbReference>
<keyword evidence="3" id="KW-0489">Methyltransferase</keyword>
<gene>
    <name evidence="8" type="ORF">JKL49_05225</name>
</gene>
<dbReference type="GO" id="GO:0009007">
    <property type="term" value="F:site-specific DNA-methyltransferase (adenine-specific) activity"/>
    <property type="evidence" value="ECO:0007669"/>
    <property type="project" value="UniProtKB-EC"/>
</dbReference>
<dbReference type="InterPro" id="IPR003115">
    <property type="entry name" value="ParB_N"/>
</dbReference>
<dbReference type="Gene3D" id="3.90.1530.10">
    <property type="entry name" value="Conserved hypothetical protein from pyrococcus furiosus pfu- 392566-001, ParB domain"/>
    <property type="match status" value="1"/>
</dbReference>
<dbReference type="InterPro" id="IPR002295">
    <property type="entry name" value="N4/N6-MTase_EcoPI_Mod-like"/>
</dbReference>
<dbReference type="GO" id="GO:0032259">
    <property type="term" value="P:methylation"/>
    <property type="evidence" value="ECO:0007669"/>
    <property type="project" value="UniProtKB-KW"/>
</dbReference>
<dbReference type="GO" id="GO:0008170">
    <property type="term" value="F:N-methyltransferase activity"/>
    <property type="evidence" value="ECO:0007669"/>
    <property type="project" value="InterPro"/>
</dbReference>
<evidence type="ECO:0000313" key="8">
    <source>
        <dbReference type="EMBL" id="MBR7618785.1"/>
    </source>
</evidence>
<comment type="catalytic activity">
    <reaction evidence="6">
        <text>a 2'-deoxyadenosine in DNA + S-adenosyl-L-methionine = an N(6)-methyl-2'-deoxyadenosine in DNA + S-adenosyl-L-homocysteine + H(+)</text>
        <dbReference type="Rhea" id="RHEA:15197"/>
        <dbReference type="Rhea" id="RHEA-COMP:12418"/>
        <dbReference type="Rhea" id="RHEA-COMP:12419"/>
        <dbReference type="ChEBI" id="CHEBI:15378"/>
        <dbReference type="ChEBI" id="CHEBI:57856"/>
        <dbReference type="ChEBI" id="CHEBI:59789"/>
        <dbReference type="ChEBI" id="CHEBI:90615"/>
        <dbReference type="ChEBI" id="CHEBI:90616"/>
        <dbReference type="EC" id="2.1.1.72"/>
    </reaction>
</comment>
<evidence type="ECO:0000256" key="6">
    <source>
        <dbReference type="ARBA" id="ARBA00047942"/>
    </source>
</evidence>
<organism evidence="8 9">
    <name type="scientific">Phenylobacterium glaciei</name>
    <dbReference type="NCBI Taxonomy" id="2803784"/>
    <lineage>
        <taxon>Bacteria</taxon>
        <taxon>Pseudomonadati</taxon>
        <taxon>Pseudomonadota</taxon>
        <taxon>Alphaproteobacteria</taxon>
        <taxon>Caulobacterales</taxon>
        <taxon>Caulobacteraceae</taxon>
        <taxon>Phenylobacterium</taxon>
    </lineage>
</organism>
<dbReference type="PROSITE" id="PS00092">
    <property type="entry name" value="N6_MTASE"/>
    <property type="match status" value="1"/>
</dbReference>
<comment type="similarity">
    <text evidence="1">Belongs to the N(4)/N(6)-methyltransferase family.</text>
</comment>
<dbReference type="CDD" id="cd16403">
    <property type="entry name" value="ParB_N_like_MT"/>
    <property type="match status" value="1"/>
</dbReference>
<dbReference type="SMART" id="SM00470">
    <property type="entry name" value="ParB"/>
    <property type="match status" value="1"/>
</dbReference>
<accession>A0A941CY55</accession>
<evidence type="ECO:0000313" key="9">
    <source>
        <dbReference type="Proteomes" id="UP000622580"/>
    </source>
</evidence>
<dbReference type="InterPro" id="IPR029063">
    <property type="entry name" value="SAM-dependent_MTases_sf"/>
</dbReference>
<dbReference type="GO" id="GO:0003677">
    <property type="term" value="F:DNA binding"/>
    <property type="evidence" value="ECO:0007669"/>
    <property type="project" value="InterPro"/>
</dbReference>
<sequence length="449" mass="49162">MAASLLPESLDLKIDLVETGLLKLYPGNPHTHSAKKRAKMRASILSRGFVDAITVDPDNTIIDGQCRFEIAQELGLAKIPVIRIAHLSPAEIRVYRLAANKLAMESGWHEDLLPAELQSLENLQLNTPLELTGFDGAELDSLLEHKPAPKDEQDNRIPEGQGPIVTRSGDVFLLGVHKLHCGDACDVSSYEMLMGDERARMVFADPPYNTPIDGYVGGHGKIKRREFVAAAGELSDEEFQEFLRKAMAAAAAYSLDGAIHFQCMDWKGYPTLVAAAAAVYSEQKNLIVWAKSNAGMGTFYRSRHELIGVFKVGTAPHRNNFGLGETGRWRSNVWEYPGMNAFGRGRDATLALHSTCKPVAMVADAIKDVSARNEIVLDPFGGSGTTLIAAQKTGRRARLLELDPWFCDVICRRWQAYTGKPAVLGATGETFDELATSREGALEDNVPTN</sequence>
<dbReference type="Proteomes" id="UP000622580">
    <property type="component" value="Unassembled WGS sequence"/>
</dbReference>
<dbReference type="Gene3D" id="3.40.50.150">
    <property type="entry name" value="Vaccinia Virus protein VP39"/>
    <property type="match status" value="1"/>
</dbReference>